<proteinExistence type="predicted"/>
<sequence>MKKIFALTAATMILAASTAFASCPLRTMPVQNSCSIGVPTGAAAPVSYIVAPVQQRTYLPPCNPCNAKPAKKGFFSKVFSPIQGVYDATLGQIFTNLY</sequence>
<protein>
    <submittedName>
        <fullName evidence="2">Uncharacterized protein</fullName>
    </submittedName>
</protein>
<accession>A0A9D1MZK6</accession>
<evidence type="ECO:0000256" key="1">
    <source>
        <dbReference type="SAM" id="SignalP"/>
    </source>
</evidence>
<reference evidence="2" key="2">
    <citation type="journal article" date="2021" name="PeerJ">
        <title>Extensive microbial diversity within the chicken gut microbiome revealed by metagenomics and culture.</title>
        <authorList>
            <person name="Gilroy R."/>
            <person name="Ravi A."/>
            <person name="Getino M."/>
            <person name="Pursley I."/>
            <person name="Horton D.L."/>
            <person name="Alikhan N.F."/>
            <person name="Baker D."/>
            <person name="Gharbi K."/>
            <person name="Hall N."/>
            <person name="Watson M."/>
            <person name="Adriaenssens E.M."/>
            <person name="Foster-Nyarko E."/>
            <person name="Jarju S."/>
            <person name="Secka A."/>
            <person name="Antonio M."/>
            <person name="Oren A."/>
            <person name="Chaudhuri R.R."/>
            <person name="La Ragione R."/>
            <person name="Hildebrand F."/>
            <person name="Pallen M.J."/>
        </authorList>
    </citation>
    <scope>NUCLEOTIDE SEQUENCE</scope>
    <source>
        <strain evidence="2">CHK154-7741</strain>
    </source>
</reference>
<dbReference type="AlphaFoldDB" id="A0A9D1MZK6"/>
<feature type="chain" id="PRO_5039117344" evidence="1">
    <location>
        <begin position="22"/>
        <end position="98"/>
    </location>
</feature>
<comment type="caution">
    <text evidence="2">The sequence shown here is derived from an EMBL/GenBank/DDBJ whole genome shotgun (WGS) entry which is preliminary data.</text>
</comment>
<feature type="signal peptide" evidence="1">
    <location>
        <begin position="1"/>
        <end position="21"/>
    </location>
</feature>
<evidence type="ECO:0000313" key="3">
    <source>
        <dbReference type="Proteomes" id="UP000886748"/>
    </source>
</evidence>
<dbReference type="Proteomes" id="UP000886748">
    <property type="component" value="Unassembled WGS sequence"/>
</dbReference>
<organism evidence="2 3">
    <name type="scientific">Candidatus Limenecus avicola</name>
    <dbReference type="NCBI Taxonomy" id="2840847"/>
    <lineage>
        <taxon>Bacteria</taxon>
        <taxon>Bacillati</taxon>
        <taxon>Bacillota</taxon>
        <taxon>Clostridia</taxon>
        <taxon>Eubacteriales</taxon>
        <taxon>Clostridiaceae</taxon>
        <taxon>Clostridiaceae incertae sedis</taxon>
        <taxon>Candidatus Limenecus</taxon>
    </lineage>
</organism>
<dbReference type="EMBL" id="DVOD01000020">
    <property type="protein sequence ID" value="HIU92060.1"/>
    <property type="molecule type" value="Genomic_DNA"/>
</dbReference>
<dbReference type="PROSITE" id="PS51257">
    <property type="entry name" value="PROKAR_LIPOPROTEIN"/>
    <property type="match status" value="1"/>
</dbReference>
<reference evidence="2" key="1">
    <citation type="submission" date="2020-10" db="EMBL/GenBank/DDBJ databases">
        <authorList>
            <person name="Gilroy R."/>
        </authorList>
    </citation>
    <scope>NUCLEOTIDE SEQUENCE</scope>
    <source>
        <strain evidence="2">CHK154-7741</strain>
    </source>
</reference>
<gene>
    <name evidence="2" type="ORF">IAD26_02875</name>
</gene>
<keyword evidence="1" id="KW-0732">Signal</keyword>
<evidence type="ECO:0000313" key="2">
    <source>
        <dbReference type="EMBL" id="HIU92060.1"/>
    </source>
</evidence>
<name>A0A9D1MZK6_9CLOT</name>